<dbReference type="STRING" id="53463.SAMN05444389_101111"/>
<evidence type="ECO:0000256" key="1">
    <source>
        <dbReference type="SAM" id="SignalP"/>
    </source>
</evidence>
<feature type="chain" id="PRO_5012093581" evidence="1">
    <location>
        <begin position="19"/>
        <end position="153"/>
    </location>
</feature>
<sequence length="153" mass="15489">MRAMLVLVAAMLPLPLAAESPECGAAAEAAWREGFSAGVEAVNAQMGAVTAQIQADVQAQVNAQLARIEADRAEALDTRLAEAQAQALAAQGPVAAPTGMPALPPLARHPGGGIAPAAPAAPEALPPGSTITITDPQNLPPELFRALMDYAAR</sequence>
<gene>
    <name evidence="2" type="ORF">SAMN05444389_101111</name>
</gene>
<proteinExistence type="predicted"/>
<evidence type="ECO:0000313" key="2">
    <source>
        <dbReference type="EMBL" id="SHL73875.1"/>
    </source>
</evidence>
<protein>
    <submittedName>
        <fullName evidence="2">Uncharacterized protein</fullName>
    </submittedName>
</protein>
<dbReference type="AlphaFoldDB" id="A0A1M7D356"/>
<feature type="signal peptide" evidence="1">
    <location>
        <begin position="1"/>
        <end position="18"/>
    </location>
</feature>
<accession>A0A1M7D356</accession>
<keyword evidence="1" id="KW-0732">Signal</keyword>
<dbReference type="OrthoDB" id="7775453at2"/>
<name>A0A1M7D356_9RHOB</name>
<dbReference type="EMBL" id="FRCK01000001">
    <property type="protein sequence ID" value="SHL73875.1"/>
    <property type="molecule type" value="Genomic_DNA"/>
</dbReference>
<organism evidence="2 3">
    <name type="scientific">Paracoccus solventivorans</name>
    <dbReference type="NCBI Taxonomy" id="53463"/>
    <lineage>
        <taxon>Bacteria</taxon>
        <taxon>Pseudomonadati</taxon>
        <taxon>Pseudomonadota</taxon>
        <taxon>Alphaproteobacteria</taxon>
        <taxon>Rhodobacterales</taxon>
        <taxon>Paracoccaceae</taxon>
        <taxon>Paracoccus</taxon>
    </lineage>
</organism>
<reference evidence="3" key="1">
    <citation type="submission" date="2016-11" db="EMBL/GenBank/DDBJ databases">
        <authorList>
            <person name="Varghese N."/>
            <person name="Submissions S."/>
        </authorList>
    </citation>
    <scope>NUCLEOTIDE SEQUENCE [LARGE SCALE GENOMIC DNA]</scope>
    <source>
        <strain evidence="3">DSM 6637</strain>
    </source>
</reference>
<evidence type="ECO:0000313" key="3">
    <source>
        <dbReference type="Proteomes" id="UP000184444"/>
    </source>
</evidence>
<dbReference type="Proteomes" id="UP000184444">
    <property type="component" value="Unassembled WGS sequence"/>
</dbReference>
<keyword evidence="3" id="KW-1185">Reference proteome</keyword>
<dbReference type="RefSeq" id="WP_143159550.1">
    <property type="nucleotide sequence ID" value="NZ_FRCK01000001.1"/>
</dbReference>